<feature type="signal peptide" evidence="8">
    <location>
        <begin position="1"/>
        <end position="26"/>
    </location>
</feature>
<proteinExistence type="inferred from homology"/>
<organism evidence="10 11">
    <name type="scientific">Enterococcus villorum</name>
    <dbReference type="NCBI Taxonomy" id="112904"/>
    <lineage>
        <taxon>Bacteria</taxon>
        <taxon>Bacillati</taxon>
        <taxon>Bacillota</taxon>
        <taxon>Bacilli</taxon>
        <taxon>Lactobacillales</taxon>
        <taxon>Enterococcaceae</taxon>
        <taxon>Enterococcus</taxon>
    </lineage>
</organism>
<evidence type="ECO:0000313" key="10">
    <source>
        <dbReference type="EMBL" id="OQO70589.1"/>
    </source>
</evidence>
<dbReference type="InterPro" id="IPR043504">
    <property type="entry name" value="Peptidase_S1_PA_chymotrypsin"/>
</dbReference>
<feature type="active site" description="Charge relay system" evidence="7">
    <location>
        <position position="86"/>
    </location>
</feature>
<reference evidence="10 11" key="1">
    <citation type="journal article" date="2017" name="BMC Microbiol.">
        <title>Comparative genomics of Enterococcus spp. isolated from bovine feces.</title>
        <authorList>
            <person name="Beukers A.G."/>
            <person name="Zaheer R."/>
            <person name="Goji N."/>
            <person name="Amoako K.K."/>
            <person name="Chaves A.V."/>
            <person name="Ward M.P."/>
            <person name="McAllister T.A."/>
        </authorList>
    </citation>
    <scope>NUCLEOTIDE SEQUENCE [LARGE SCALE GENOMIC DNA]</scope>
    <source>
        <strain evidence="10 11">F1129D 143</strain>
    </source>
</reference>
<feature type="active site" description="Charge relay system" evidence="7">
    <location>
        <position position="136"/>
    </location>
</feature>
<keyword evidence="5 8" id="KW-0720">Serine protease</keyword>
<comment type="caution">
    <text evidence="10">The sequence shown here is derived from an EMBL/GenBank/DDBJ whole genome shotgun (WGS) entry which is preliminary data.</text>
</comment>
<dbReference type="OrthoDB" id="191045at2"/>
<dbReference type="PANTHER" id="PTHR15462:SF8">
    <property type="entry name" value="SERINE PROTEASE"/>
    <property type="match status" value="1"/>
</dbReference>
<dbReference type="InterPro" id="IPR050966">
    <property type="entry name" value="Glutamyl_endopeptidase"/>
</dbReference>
<protein>
    <recommendedName>
        <fullName evidence="8">Serine protease</fullName>
        <ecNumber evidence="8">3.4.21.-</ecNumber>
    </recommendedName>
</protein>
<dbReference type="InterPro" id="IPR008256">
    <property type="entry name" value="Peptidase_S1B"/>
</dbReference>
<dbReference type="InterPro" id="IPR009003">
    <property type="entry name" value="Peptidase_S1_PA"/>
</dbReference>
<dbReference type="Gene3D" id="2.40.10.10">
    <property type="entry name" value="Trypsin-like serine proteases"/>
    <property type="match status" value="2"/>
</dbReference>
<sequence>MKKKLIAVGLLIGALFNISMTTQCMEASTTKNFSNLSVRSIIGKDDRVRIFDTTQAPYNSMAFIAADGNAGSGAVISKNTVLTAAHVVKNIRENPNKSSIYVIPGRDGSNYPYGSFKIKSVHIPQSYINKPNAANDIAVLTIEPLNNKSIGEVVPILHFRTSETVTDGTTIQTTGFPGDKPWGTMWTTKGTLLRQTSTLIYYDLDTKGGQSGSPVYDLNNRIIGVHTIGGNKKNFGVKITLEHAAFIALHLS</sequence>
<dbReference type="Pfam" id="PF13365">
    <property type="entry name" value="Trypsin_2"/>
    <property type="match status" value="1"/>
</dbReference>
<evidence type="ECO:0000256" key="3">
    <source>
        <dbReference type="ARBA" id="ARBA00022729"/>
    </source>
</evidence>
<evidence type="ECO:0000256" key="5">
    <source>
        <dbReference type="ARBA" id="ARBA00022825"/>
    </source>
</evidence>
<dbReference type="SMART" id="SM00020">
    <property type="entry name" value="Tryp_SPc"/>
    <property type="match status" value="1"/>
</dbReference>
<dbReference type="EC" id="3.4.21.-" evidence="8"/>
<evidence type="ECO:0000256" key="2">
    <source>
        <dbReference type="ARBA" id="ARBA00022670"/>
    </source>
</evidence>
<accession>A0A1V8YDD0</accession>
<evidence type="ECO:0000256" key="6">
    <source>
        <dbReference type="ARBA" id="ARBA00023026"/>
    </source>
</evidence>
<feature type="chain" id="PRO_5039740508" description="Serine protease" evidence="8">
    <location>
        <begin position="27"/>
        <end position="252"/>
    </location>
</feature>
<dbReference type="InterPro" id="IPR000126">
    <property type="entry name" value="V8_ser_AS"/>
</dbReference>
<dbReference type="SUPFAM" id="SSF50494">
    <property type="entry name" value="Trypsin-like serine proteases"/>
    <property type="match status" value="1"/>
</dbReference>
<dbReference type="PRINTS" id="PR00839">
    <property type="entry name" value="V8PROTEASE"/>
</dbReference>
<dbReference type="PROSITE" id="PS00673">
    <property type="entry name" value="V8_SER"/>
    <property type="match status" value="1"/>
</dbReference>
<evidence type="ECO:0000256" key="8">
    <source>
        <dbReference type="RuleBase" id="RU004296"/>
    </source>
</evidence>
<dbReference type="Proteomes" id="UP000192477">
    <property type="component" value="Unassembled WGS sequence"/>
</dbReference>
<dbReference type="InterPro" id="IPR008353">
    <property type="entry name" value="Peptidase_S1B_tx"/>
</dbReference>
<keyword evidence="2 8" id="KW-0645">Protease</keyword>
<dbReference type="PANTHER" id="PTHR15462">
    <property type="entry name" value="SERINE PROTEASE"/>
    <property type="match status" value="1"/>
</dbReference>
<keyword evidence="4 8" id="KW-0378">Hydrolase</keyword>
<evidence type="ECO:0000256" key="4">
    <source>
        <dbReference type="ARBA" id="ARBA00022801"/>
    </source>
</evidence>
<feature type="domain" description="Peptidase S1" evidence="9">
    <location>
        <begin position="49"/>
        <end position="247"/>
    </location>
</feature>
<gene>
    <name evidence="10" type="ORF">BH747_06090</name>
</gene>
<feature type="active site" description="Charge relay system" evidence="7">
    <location>
        <position position="211"/>
    </location>
</feature>
<dbReference type="GO" id="GO:0004252">
    <property type="term" value="F:serine-type endopeptidase activity"/>
    <property type="evidence" value="ECO:0007669"/>
    <property type="project" value="InterPro"/>
</dbReference>
<name>A0A1V8YDD0_9ENTE</name>
<evidence type="ECO:0000259" key="9">
    <source>
        <dbReference type="SMART" id="SM00020"/>
    </source>
</evidence>
<evidence type="ECO:0000256" key="1">
    <source>
        <dbReference type="ARBA" id="ARBA00008764"/>
    </source>
</evidence>
<dbReference type="RefSeq" id="WP_081183365.1">
    <property type="nucleotide sequence ID" value="NZ_MJEA01000004.1"/>
</dbReference>
<dbReference type="AlphaFoldDB" id="A0A1V8YDD0"/>
<keyword evidence="6" id="KW-0843">Virulence</keyword>
<dbReference type="STRING" id="112904.BH747_06090"/>
<keyword evidence="3 8" id="KW-0732">Signal</keyword>
<dbReference type="GO" id="GO:0006508">
    <property type="term" value="P:proteolysis"/>
    <property type="evidence" value="ECO:0007669"/>
    <property type="project" value="UniProtKB-KW"/>
</dbReference>
<dbReference type="PRINTS" id="PR01774">
    <property type="entry name" value="EXFOLTOXIN"/>
</dbReference>
<evidence type="ECO:0000313" key="11">
    <source>
        <dbReference type="Proteomes" id="UP000192477"/>
    </source>
</evidence>
<dbReference type="EMBL" id="MJEA01000004">
    <property type="protein sequence ID" value="OQO70589.1"/>
    <property type="molecule type" value="Genomic_DNA"/>
</dbReference>
<evidence type="ECO:0000256" key="7">
    <source>
        <dbReference type="PIRSR" id="PIRSR608256-1"/>
    </source>
</evidence>
<dbReference type="InterPro" id="IPR001254">
    <property type="entry name" value="Trypsin_dom"/>
</dbReference>
<comment type="similarity">
    <text evidence="1 8">Belongs to the peptidase S1B family.</text>
</comment>